<evidence type="ECO:0000256" key="1">
    <source>
        <dbReference type="ARBA" id="ARBA00004613"/>
    </source>
</evidence>
<feature type="domain" description="NodB homology" evidence="3">
    <location>
        <begin position="87"/>
        <end position="353"/>
    </location>
</feature>
<dbReference type="PANTHER" id="PTHR34216:SF3">
    <property type="entry name" value="POLY-BETA-1,6-N-ACETYL-D-GLUCOSAMINE N-DEACETYLASE"/>
    <property type="match status" value="1"/>
</dbReference>
<dbReference type="InterPro" id="IPR011330">
    <property type="entry name" value="Glyco_hydro/deAcase_b/a-brl"/>
</dbReference>
<reference evidence="4" key="1">
    <citation type="journal article" date="2022" name="Mol. Ecol. Resour.">
        <title>The complete and closed genome of the facultative generalist Candidatus Endoriftia persephone from deep-sea hydrothermal vents.</title>
        <authorList>
            <person name="de Oliveira A.L."/>
            <person name="Srivastava A."/>
            <person name="Espada-Hinojosa S."/>
            <person name="Bright M."/>
        </authorList>
    </citation>
    <scope>NUCLEOTIDE SEQUENCE</scope>
    <source>
        <strain evidence="4">Tica-EPR-9o50.N</strain>
    </source>
</reference>
<sequence>MKQRLLKLFLLLGIFRIWALLRRSQITILMIHGTRDADPADAWQPLRPQASVRDMDAALALMKRYFNFISMDDAIAMLKGEKPLKPNSCVLTFDDGYRNNLTDALPLLRKHGIPGLFYPATAHIDQQKVYWIDRLDYILQKADVEGREIQIGGQSVKIDASSRGALLNSYRRIIMGFKQHSESDEAMQHELYALASKLEAEADDSIDRVIDNDRWAALMSWEEIAQASQAPDLLFGSHTVDHVLIGNDRKERVRDQLVNSKAAIEQHTGKPCDHFCYPAGSWDKQAVELLAESGYRSAVTSDFGTNRVGDNPLILKRYPFPNSGSPLNTLAHTSGLIYALSALKQRLRGKAAD</sequence>
<dbReference type="Proteomes" id="UP001056649">
    <property type="component" value="Chromosome"/>
</dbReference>
<dbReference type="KEGG" id="eps:L0Y14_11810"/>
<dbReference type="InterPro" id="IPR002509">
    <property type="entry name" value="NODB_dom"/>
</dbReference>
<dbReference type="PROSITE" id="PS51677">
    <property type="entry name" value="NODB"/>
    <property type="match status" value="1"/>
</dbReference>
<dbReference type="SUPFAM" id="SSF88713">
    <property type="entry name" value="Glycoside hydrolase/deacetylase"/>
    <property type="match status" value="1"/>
</dbReference>
<keyword evidence="2" id="KW-0732">Signal</keyword>
<dbReference type="GO" id="GO:0005975">
    <property type="term" value="P:carbohydrate metabolic process"/>
    <property type="evidence" value="ECO:0007669"/>
    <property type="project" value="InterPro"/>
</dbReference>
<keyword evidence="5" id="KW-1185">Reference proteome</keyword>
<dbReference type="Gene3D" id="3.20.20.370">
    <property type="entry name" value="Glycoside hydrolase/deacetylase"/>
    <property type="match status" value="1"/>
</dbReference>
<dbReference type="Pfam" id="PF01522">
    <property type="entry name" value="Polysacc_deac_1"/>
    <property type="match status" value="1"/>
</dbReference>
<organism evidence="4 5">
    <name type="scientific">Candidatus Endoriftia persephonae</name>
    <dbReference type="NCBI Taxonomy" id="393765"/>
    <lineage>
        <taxon>Bacteria</taxon>
        <taxon>Pseudomonadati</taxon>
        <taxon>Pseudomonadota</taxon>
        <taxon>Gammaproteobacteria</taxon>
        <taxon>Chromatiales</taxon>
        <taxon>Sedimenticolaceae</taxon>
        <taxon>Candidatus Endoriftia</taxon>
    </lineage>
</organism>
<dbReference type="InterPro" id="IPR051398">
    <property type="entry name" value="Polysacch_Deacetylase"/>
</dbReference>
<protein>
    <submittedName>
        <fullName evidence="4">Polysaccharide deacetylase family protein</fullName>
    </submittedName>
</protein>
<name>A0A9J6ZVQ1_9GAMM</name>
<dbReference type="GO" id="GO:0016810">
    <property type="term" value="F:hydrolase activity, acting on carbon-nitrogen (but not peptide) bonds"/>
    <property type="evidence" value="ECO:0007669"/>
    <property type="project" value="InterPro"/>
</dbReference>
<dbReference type="CDD" id="cd10918">
    <property type="entry name" value="CE4_NodB_like_5s_6s"/>
    <property type="match status" value="1"/>
</dbReference>
<evidence type="ECO:0000256" key="2">
    <source>
        <dbReference type="ARBA" id="ARBA00022729"/>
    </source>
</evidence>
<evidence type="ECO:0000313" key="5">
    <source>
        <dbReference type="Proteomes" id="UP001056649"/>
    </source>
</evidence>
<evidence type="ECO:0000313" key="4">
    <source>
        <dbReference type="EMBL" id="USF86818.1"/>
    </source>
</evidence>
<gene>
    <name evidence="4" type="ORF">L0Y14_11810</name>
</gene>
<accession>A0A9J6ZVQ1</accession>
<comment type="subcellular location">
    <subcellularLocation>
        <location evidence="1">Secreted</location>
    </subcellularLocation>
</comment>
<evidence type="ECO:0000259" key="3">
    <source>
        <dbReference type="PROSITE" id="PS51677"/>
    </source>
</evidence>
<dbReference type="AlphaFoldDB" id="A0A9J6ZVQ1"/>
<dbReference type="EMBL" id="CP090569">
    <property type="protein sequence ID" value="USF86818.1"/>
    <property type="molecule type" value="Genomic_DNA"/>
</dbReference>
<dbReference type="PANTHER" id="PTHR34216">
    <property type="match status" value="1"/>
</dbReference>
<dbReference type="RefSeq" id="WP_006475586.1">
    <property type="nucleotide sequence ID" value="NZ_CP090569.1"/>
</dbReference>
<dbReference type="GO" id="GO:0005576">
    <property type="term" value="C:extracellular region"/>
    <property type="evidence" value="ECO:0007669"/>
    <property type="project" value="UniProtKB-SubCell"/>
</dbReference>
<proteinExistence type="predicted"/>